<reference evidence="2 3" key="1">
    <citation type="submission" date="2017-04" db="EMBL/GenBank/DDBJ databases">
        <title>Kefir bacterial isolates.</title>
        <authorList>
            <person name="Kim Y."/>
            <person name="Blasche S."/>
            <person name="Patil K.R."/>
        </authorList>
    </citation>
    <scope>NUCLEOTIDE SEQUENCE [LARGE SCALE GENOMIC DNA]</scope>
    <source>
        <strain evidence="2 3">KR</strain>
    </source>
</reference>
<accession>A0A269XXQ5</accession>
<evidence type="ECO:0000313" key="3">
    <source>
        <dbReference type="Proteomes" id="UP000216151"/>
    </source>
</evidence>
<proteinExistence type="predicted"/>
<keyword evidence="1" id="KW-0812">Transmembrane</keyword>
<keyword evidence="1" id="KW-1133">Transmembrane helix</keyword>
<dbReference type="EMBL" id="NCXK01000008">
    <property type="protein sequence ID" value="PAK78074.1"/>
    <property type="molecule type" value="Genomic_DNA"/>
</dbReference>
<comment type="caution">
    <text evidence="2">The sequence shown here is derived from an EMBL/GenBank/DDBJ whole genome shotgun (WGS) entry which is preliminary data.</text>
</comment>
<dbReference type="AlphaFoldDB" id="A0A269XXQ5"/>
<evidence type="ECO:0000256" key="1">
    <source>
        <dbReference type="SAM" id="Phobius"/>
    </source>
</evidence>
<sequence length="76" mass="8677">MHITTNVPVWLLWFGVYNMALCFLCCVVGGMRHAVQGGGLYTLTAWMQGVRAWREQVGDCSFLLIIIRIITYKRPT</sequence>
<keyword evidence="1" id="KW-0472">Membrane</keyword>
<dbReference type="Proteomes" id="UP000216151">
    <property type="component" value="Unassembled WGS sequence"/>
</dbReference>
<keyword evidence="3" id="KW-1185">Reference proteome</keyword>
<protein>
    <submittedName>
        <fullName evidence="2">Uncharacterized protein</fullName>
    </submittedName>
</protein>
<gene>
    <name evidence="2" type="ORF">B8X00_07920</name>
</gene>
<organism evidence="2 3">
    <name type="scientific">Acetobacter fabarum</name>
    <dbReference type="NCBI Taxonomy" id="483199"/>
    <lineage>
        <taxon>Bacteria</taxon>
        <taxon>Pseudomonadati</taxon>
        <taxon>Pseudomonadota</taxon>
        <taxon>Alphaproteobacteria</taxon>
        <taxon>Acetobacterales</taxon>
        <taxon>Acetobacteraceae</taxon>
        <taxon>Acetobacter</taxon>
    </lineage>
</organism>
<feature type="transmembrane region" description="Helical" evidence="1">
    <location>
        <begin position="12"/>
        <end position="31"/>
    </location>
</feature>
<evidence type="ECO:0000313" key="2">
    <source>
        <dbReference type="EMBL" id="PAK78074.1"/>
    </source>
</evidence>
<name>A0A269XXQ5_9PROT</name>